<feature type="transmembrane region" description="Helical" evidence="8">
    <location>
        <begin position="366"/>
        <end position="385"/>
    </location>
</feature>
<feature type="transmembrane region" description="Helical" evidence="8">
    <location>
        <begin position="215"/>
        <end position="233"/>
    </location>
</feature>
<dbReference type="RefSeq" id="WP_092157838.1">
    <property type="nucleotide sequence ID" value="NZ_FNGA01000001.1"/>
</dbReference>
<dbReference type="EMBL" id="FNGA01000001">
    <property type="protein sequence ID" value="SDK44316.1"/>
    <property type="molecule type" value="Genomic_DNA"/>
</dbReference>
<feature type="transmembrane region" description="Helical" evidence="8">
    <location>
        <begin position="79"/>
        <end position="98"/>
    </location>
</feature>
<dbReference type="GO" id="GO:0016763">
    <property type="term" value="F:pentosyltransferase activity"/>
    <property type="evidence" value="ECO:0007669"/>
    <property type="project" value="TreeGrafter"/>
</dbReference>
<gene>
    <name evidence="10" type="ORF">SAMN05660337_0463</name>
</gene>
<protein>
    <submittedName>
        <fullName evidence="10">Dolichyl-phosphate-mannose-protein mannosyltransferase</fullName>
    </submittedName>
</protein>
<dbReference type="PANTHER" id="PTHR33908:SF11">
    <property type="entry name" value="MEMBRANE PROTEIN"/>
    <property type="match status" value="1"/>
</dbReference>
<sequence>MLSLTHSFKNKPLMWAFIIIVFTTFARIWFLGSGQLNLVQDEAQYWDWTRNMQLTYYSKGPLIAWIISTWTFIFGNTEFGVRFGSVVGSMITQMVLFWGMAKLWKRPSAAVWTLVVYNTMPVFLALGILMTTDNPFILCWTCAVFALYSATIPYSPGIERDSNESRTLPFVLIAFFLALGILAKYTMLGFTGLSVIYALILMKKEGLPIGFVKKLFIALSVGVFVGFLPTLIWNVQNDFVGYKHVLYLIGASGASASQLVRFDRVLPYFGEQIGMATPWWLIFMLSGGFGALAVVLKKKSKNLLGLNNKQAALLSVFFLPVWFFFLMWSFHTKVLGNWAVISYVSGVMLAGLVFDAFWNRRGHLRSVWLFLGILIFGLLHFQNLVPLPDHLNPTHRLKGWTDLGQQVIELEKSQFKDPSKVFIMSEQYDMTAALAFYVPGQPRTYCAWIDRRMNQYDLWPGPQEKLGWDAIYVLKDFKEKPDNELIKMFGRISPPIHFQTTFRGKPARKFTIYLCYDYNGYWPRDKRLRF</sequence>
<feature type="transmembrane region" description="Helical" evidence="8">
    <location>
        <begin position="54"/>
        <end position="73"/>
    </location>
</feature>
<organism evidence="10 11">
    <name type="scientific">Maridesulfovibrio ferrireducens</name>
    <dbReference type="NCBI Taxonomy" id="246191"/>
    <lineage>
        <taxon>Bacteria</taxon>
        <taxon>Pseudomonadati</taxon>
        <taxon>Thermodesulfobacteriota</taxon>
        <taxon>Desulfovibrionia</taxon>
        <taxon>Desulfovibrionales</taxon>
        <taxon>Desulfovibrionaceae</taxon>
        <taxon>Maridesulfovibrio</taxon>
    </lineage>
</organism>
<keyword evidence="4 10" id="KW-0808">Transferase</keyword>
<evidence type="ECO:0000256" key="3">
    <source>
        <dbReference type="ARBA" id="ARBA00022676"/>
    </source>
</evidence>
<dbReference type="GO" id="GO:0005886">
    <property type="term" value="C:plasma membrane"/>
    <property type="evidence" value="ECO:0007669"/>
    <property type="project" value="UniProtKB-SubCell"/>
</dbReference>
<feature type="transmembrane region" description="Helical" evidence="8">
    <location>
        <begin position="277"/>
        <end position="296"/>
    </location>
</feature>
<evidence type="ECO:0000256" key="5">
    <source>
        <dbReference type="ARBA" id="ARBA00022692"/>
    </source>
</evidence>
<dbReference type="Pfam" id="PF13231">
    <property type="entry name" value="PMT_2"/>
    <property type="match status" value="1"/>
</dbReference>
<evidence type="ECO:0000313" key="11">
    <source>
        <dbReference type="Proteomes" id="UP000199053"/>
    </source>
</evidence>
<feature type="domain" description="Glycosyltransferase RgtA/B/C/D-like" evidence="9">
    <location>
        <begin position="59"/>
        <end position="233"/>
    </location>
</feature>
<evidence type="ECO:0000256" key="6">
    <source>
        <dbReference type="ARBA" id="ARBA00022989"/>
    </source>
</evidence>
<feature type="transmembrane region" description="Helical" evidence="8">
    <location>
        <begin position="12"/>
        <end position="33"/>
    </location>
</feature>
<evidence type="ECO:0000256" key="1">
    <source>
        <dbReference type="ARBA" id="ARBA00004651"/>
    </source>
</evidence>
<comment type="subcellular location">
    <subcellularLocation>
        <location evidence="1">Cell membrane</location>
        <topology evidence="1">Multi-pass membrane protein</topology>
    </subcellularLocation>
</comment>
<dbReference type="AlphaFoldDB" id="A0A1G9BXY1"/>
<dbReference type="InterPro" id="IPR050297">
    <property type="entry name" value="LipidA_mod_glycosyltrf_83"/>
</dbReference>
<evidence type="ECO:0000256" key="2">
    <source>
        <dbReference type="ARBA" id="ARBA00022475"/>
    </source>
</evidence>
<dbReference type="OrthoDB" id="9802649at2"/>
<evidence type="ECO:0000256" key="8">
    <source>
        <dbReference type="SAM" id="Phobius"/>
    </source>
</evidence>
<dbReference type="STRING" id="246191.SAMN05660337_0463"/>
<evidence type="ECO:0000256" key="4">
    <source>
        <dbReference type="ARBA" id="ARBA00022679"/>
    </source>
</evidence>
<dbReference type="Proteomes" id="UP000199053">
    <property type="component" value="Unassembled WGS sequence"/>
</dbReference>
<reference evidence="11" key="1">
    <citation type="submission" date="2016-10" db="EMBL/GenBank/DDBJ databases">
        <authorList>
            <person name="Varghese N."/>
            <person name="Submissions S."/>
        </authorList>
    </citation>
    <scope>NUCLEOTIDE SEQUENCE [LARGE SCALE GENOMIC DNA]</scope>
    <source>
        <strain evidence="11">DSM 16995</strain>
    </source>
</reference>
<keyword evidence="6 8" id="KW-1133">Transmembrane helix</keyword>
<keyword evidence="5 8" id="KW-0812">Transmembrane</keyword>
<feature type="transmembrane region" description="Helical" evidence="8">
    <location>
        <begin position="336"/>
        <end position="354"/>
    </location>
</feature>
<name>A0A1G9BXY1_9BACT</name>
<dbReference type="PANTHER" id="PTHR33908">
    <property type="entry name" value="MANNOSYLTRANSFERASE YKCB-RELATED"/>
    <property type="match status" value="1"/>
</dbReference>
<keyword evidence="11" id="KW-1185">Reference proteome</keyword>
<dbReference type="InterPro" id="IPR038731">
    <property type="entry name" value="RgtA/B/C-like"/>
</dbReference>
<evidence type="ECO:0000259" key="9">
    <source>
        <dbReference type="Pfam" id="PF13231"/>
    </source>
</evidence>
<keyword evidence="2" id="KW-1003">Cell membrane</keyword>
<keyword evidence="3 10" id="KW-0328">Glycosyltransferase</keyword>
<feature type="transmembrane region" description="Helical" evidence="8">
    <location>
        <begin position="311"/>
        <end position="330"/>
    </location>
</feature>
<feature type="transmembrane region" description="Helical" evidence="8">
    <location>
        <begin position="110"/>
        <end position="129"/>
    </location>
</feature>
<dbReference type="GO" id="GO:0009103">
    <property type="term" value="P:lipopolysaccharide biosynthetic process"/>
    <property type="evidence" value="ECO:0007669"/>
    <property type="project" value="UniProtKB-ARBA"/>
</dbReference>
<feature type="transmembrane region" description="Helical" evidence="8">
    <location>
        <begin position="135"/>
        <end position="155"/>
    </location>
</feature>
<proteinExistence type="predicted"/>
<accession>A0A1G9BXY1</accession>
<feature type="transmembrane region" description="Helical" evidence="8">
    <location>
        <begin position="167"/>
        <end position="200"/>
    </location>
</feature>
<evidence type="ECO:0000313" key="10">
    <source>
        <dbReference type="EMBL" id="SDK44316.1"/>
    </source>
</evidence>
<evidence type="ECO:0000256" key="7">
    <source>
        <dbReference type="ARBA" id="ARBA00023136"/>
    </source>
</evidence>
<keyword evidence="7 8" id="KW-0472">Membrane</keyword>